<reference evidence="3 4" key="1">
    <citation type="journal article" date="2024" name="IMA Fungus">
        <title>IMA Genome - F19 : A genome assembly and annotation guide to empower mycologists, including annotated draft genome sequences of Ceratocystis pirilliformis, Diaporthe australafricana, Fusarium ophioides, Paecilomyces lecythidis, and Sporothrix stenoceras.</title>
        <authorList>
            <person name="Aylward J."/>
            <person name="Wilson A.M."/>
            <person name="Visagie C.M."/>
            <person name="Spraker J."/>
            <person name="Barnes I."/>
            <person name="Buitendag C."/>
            <person name="Ceriani C."/>
            <person name="Del Mar Angel L."/>
            <person name="du Plessis D."/>
            <person name="Fuchs T."/>
            <person name="Gasser K."/>
            <person name="Kramer D."/>
            <person name="Li W."/>
            <person name="Munsamy K."/>
            <person name="Piso A."/>
            <person name="Price J.L."/>
            <person name="Sonnekus B."/>
            <person name="Thomas C."/>
            <person name="van der Nest A."/>
            <person name="van Dijk A."/>
            <person name="van Heerden A."/>
            <person name="van Vuuren N."/>
            <person name="Yilmaz N."/>
            <person name="Duong T.A."/>
            <person name="van der Merwe N.A."/>
            <person name="Wingfield M.J."/>
            <person name="Wingfield B.D."/>
        </authorList>
    </citation>
    <scope>NUCLEOTIDE SEQUENCE [LARGE SCALE GENOMIC DNA]</scope>
    <source>
        <strain evidence="3 4">CMW 18300</strain>
    </source>
</reference>
<feature type="signal peptide" evidence="2">
    <location>
        <begin position="1"/>
        <end position="17"/>
    </location>
</feature>
<organism evidence="3 4">
    <name type="scientific">Diaporthe australafricana</name>
    <dbReference type="NCBI Taxonomy" id="127596"/>
    <lineage>
        <taxon>Eukaryota</taxon>
        <taxon>Fungi</taxon>
        <taxon>Dikarya</taxon>
        <taxon>Ascomycota</taxon>
        <taxon>Pezizomycotina</taxon>
        <taxon>Sordariomycetes</taxon>
        <taxon>Sordariomycetidae</taxon>
        <taxon>Diaporthales</taxon>
        <taxon>Diaporthaceae</taxon>
        <taxon>Diaporthe</taxon>
    </lineage>
</organism>
<name>A0ABR3WLR3_9PEZI</name>
<gene>
    <name evidence="3" type="ORF">Daus18300_007587</name>
</gene>
<keyword evidence="4" id="KW-1185">Reference proteome</keyword>
<protein>
    <recommendedName>
        <fullName evidence="5">Thaumatin family protein</fullName>
    </recommendedName>
</protein>
<evidence type="ECO:0000256" key="1">
    <source>
        <dbReference type="SAM" id="MobiDB-lite"/>
    </source>
</evidence>
<evidence type="ECO:0000313" key="3">
    <source>
        <dbReference type="EMBL" id="KAL1864572.1"/>
    </source>
</evidence>
<sequence length="265" mass="27487">MNITLLSLMGFLALSTALPSAPKETPPPSLEQRQDRIRSDHARRPRQANVSKGPSQLTITVVNKMADPVSTSYVGNAGVPGPVSGATGVGTMTPGQSATLVAPQEWAGNVAVNPIGKDKKTGNEYEMNGDASLLEGSLMSWGDVGYRVDMDVSYVNGFSLPITCSCNSDKAVLSGCSLDLWSMGNCTGDAGSDNGKGACANPLRPDNSEKLTATDFFAPCEGAAFTWPRDDANSEGKCQDAEVTCCIGTTADGCPANPKQKGGSS</sequence>
<evidence type="ECO:0008006" key="5">
    <source>
        <dbReference type="Google" id="ProtNLM"/>
    </source>
</evidence>
<dbReference type="Gene3D" id="2.60.110.10">
    <property type="entry name" value="Thaumatin"/>
    <property type="match status" value="1"/>
</dbReference>
<feature type="region of interest" description="Disordered" evidence="1">
    <location>
        <begin position="18"/>
        <end position="55"/>
    </location>
</feature>
<evidence type="ECO:0000313" key="4">
    <source>
        <dbReference type="Proteomes" id="UP001583177"/>
    </source>
</evidence>
<accession>A0ABR3WLR3</accession>
<dbReference type="InterPro" id="IPR037176">
    <property type="entry name" value="Osmotin/thaumatin-like_sf"/>
</dbReference>
<proteinExistence type="predicted"/>
<evidence type="ECO:0000256" key="2">
    <source>
        <dbReference type="SAM" id="SignalP"/>
    </source>
</evidence>
<dbReference type="SUPFAM" id="SSF49870">
    <property type="entry name" value="Osmotin, thaumatin-like protein"/>
    <property type="match status" value="1"/>
</dbReference>
<feature type="compositionally biased region" description="Basic and acidic residues" evidence="1">
    <location>
        <begin position="32"/>
        <end position="42"/>
    </location>
</feature>
<feature type="chain" id="PRO_5047287027" description="Thaumatin family protein" evidence="2">
    <location>
        <begin position="18"/>
        <end position="265"/>
    </location>
</feature>
<comment type="caution">
    <text evidence="3">The sequence shown here is derived from an EMBL/GenBank/DDBJ whole genome shotgun (WGS) entry which is preliminary data.</text>
</comment>
<dbReference type="Proteomes" id="UP001583177">
    <property type="component" value="Unassembled WGS sequence"/>
</dbReference>
<keyword evidence="2" id="KW-0732">Signal</keyword>
<dbReference type="EMBL" id="JAWRVE010000067">
    <property type="protein sequence ID" value="KAL1864572.1"/>
    <property type="molecule type" value="Genomic_DNA"/>
</dbReference>